<sequence>MSSENPNKVVTFLAPPPSKNVNGSGSDSLVGEKLDTEVRKRRHTMDRDLKTAEHRFFRRSVICDSNVTALDLPSKALGISGVLLEEHAEDGRAAGVGIVEVQSPSVQDAGVRQIEALGMPETEPSDVGDKEQESGVADKREEEEKGVAKARAEAEQREAEKKVQEDEEVETKAVGTSPDGRFLKFDIEIGRGSFKTVYKGLDTETTVEVAWCELQDRKLSRSERQRFKEEAGMLKGLQHPNIVRFYDSWESPSKGRKCIVLVTELMTSGTLKTYLKRFKVMKIKVLRSWCRQILKGLHFLHTRAPPIIHRDLKCDNIFITGPTGSVKIGDLGLATLKRSSFAKSVIGTPEFMAPEMYEEKYDESVDVYAFGMCMLEMATSEYPYSECQNPAQIYRRVTSGVKPGSFDKVAIPEVKEIIEGCIRQNKDERYAIKDLLNHAFFQEETGVRVELAEEDDGEMIAIKLWLRIEDVKKLKGKYKDNEAIEFSFDLSRDVPEDVAQEMVESGYVCEGDHKTMAKAIRDRVSLICRKREQRQQVRAEQEKRKQEEEQKQLSSESLKNVPGSQGSAQSQCGSQPPTPGLIQPECEEPDADQQLQYMHSGMTLADGALESGQGSSVFSEPQLSMSYSSPASSQPQQVPGQAAYPPSTQAPQQHTAYPQQPMVSHRRRTWAKSRTQHLIAGSSCHNSKLLLWRGKNHHFSRSTMRDTLLVGEKQQTQWTQNALCCAKAVMWFHVFFFLFVFLFISCHSDVASGLSDGNEGVTGGRHEGRSAKRHQRRSVRSRSRNEKTSKAKLNVLNISSKGDRVAECQLETHNRKMVTFKFDLDGDNPEEIAQIMVQSEFILESERESFIEQIREVIETADEKGVERERSQVCTFLYSLASPFNNASGLKSFLLPGVPPSSAALVVHSAGRRFIVSPVPESRLKEQFFTSPQPTIEEPSPSVSVPLPALGLSMSASAVSLQQAFSELRQGRFDPGPSTAPPMLHISMPPLVPAAVPLPPSTAPVVPPPVSSEVTSVSINPPGSSSPPPTLPASAMTSPPAHSHLPLPQSQAVPTVISVISTTIPVVPAATSFPQTSVPMPVPACTAALLTHPATPMGSVSGGSSEQPPIPSTSAQLTPPVIPTTAIQTPQLAPSTTTVIPASAAQSQLPTLQPVTTNTPVVQPTPVHSQPQTSTMPNQSNAHCVECDSDPQGKGVDDIQALDKKLRSLFMDLGSGPPSAQSDVTSDPMAAQSIPGTSSPTTCATPSGTPLPPSSLPLNSPGQSMGSPMTSMGNASTPVGYSQTTPSKAPLSRLPSQQPLEDLDAQLRRALSPETVPISSVTMTPGGNLDLSFVQVSAAPDENALQAPTTSHDSSSTSSSSTTTSSSSSSSTLSSPENTLHRTSSPLRDTKVDEIDGLPALPNRTTTHPQPTTIGRFQVTTKTDTKVGRFSVSRSQDEALVASLQTPEPQPAPPAHPAVGNGPSPGNLNNSVSSYFSSDNDSEFEDEDFKREVSKLREKHMMESQALYTRQKAEIEALFTRLGKAPPAMVNPPVVNPAGRRRRPTKSKSSKSSRSSSQGSKSPVLTLSAQSAPSVYQPQQAFLAPGGMIDGGSSPLLQSFKPSPSSENLCSAYTSDATLSVPSLCVTSQGTSSTNTVAGNGQNLNQPPVSQSQSCKGMFTDELHKLVDNWARDAMTLSQGKRGPKHQQQEFTTLSRKYSAPGQLCPSIASTLSSHPPMPNTPATSLGALKGSLCPTPQYGYPSAPYSTQWAGSATHTQAGLLATSQPLGQYPQVPTTLQTFHVSTLQKSVSHPGGPNLKTT</sequence>
<feature type="region of interest" description="Disordered" evidence="13">
    <location>
        <begin position="118"/>
        <end position="175"/>
    </location>
</feature>
<feature type="region of interest" description="Disordered" evidence="13">
    <location>
        <begin position="1340"/>
        <end position="1418"/>
    </location>
</feature>
<dbReference type="Proteomes" id="UP000694427">
    <property type="component" value="Unplaced"/>
</dbReference>
<feature type="compositionally biased region" description="Basic residues" evidence="13">
    <location>
        <begin position="771"/>
        <end position="782"/>
    </location>
</feature>
<dbReference type="Ensembl" id="ENSCCRT00010078771.1">
    <property type="protein sequence ID" value="ENSCCRP00010071267.1"/>
    <property type="gene ID" value="ENSCCRG00010030866.1"/>
</dbReference>
<evidence type="ECO:0000256" key="4">
    <source>
        <dbReference type="ARBA" id="ARBA00022490"/>
    </source>
</evidence>
<feature type="compositionally biased region" description="Low complexity" evidence="13">
    <location>
        <begin position="1155"/>
        <end position="1167"/>
    </location>
</feature>
<evidence type="ECO:0000256" key="2">
    <source>
        <dbReference type="ARBA" id="ARBA00004496"/>
    </source>
</evidence>
<evidence type="ECO:0000313" key="16">
    <source>
        <dbReference type="Proteomes" id="UP000694427"/>
    </source>
</evidence>
<evidence type="ECO:0000256" key="11">
    <source>
        <dbReference type="ARBA" id="ARBA00047899"/>
    </source>
</evidence>
<name>A0A8C1M275_CYPCA</name>
<feature type="region of interest" description="Disordered" evidence="13">
    <location>
        <begin position="606"/>
        <end position="663"/>
    </location>
</feature>
<evidence type="ECO:0000256" key="9">
    <source>
        <dbReference type="ARBA" id="ARBA00022777"/>
    </source>
</evidence>
<feature type="region of interest" description="Disordered" evidence="13">
    <location>
        <begin position="1525"/>
        <end position="1571"/>
    </location>
</feature>
<feature type="compositionally biased region" description="Polar residues" evidence="13">
    <location>
        <begin position="1376"/>
        <end position="1387"/>
    </location>
</feature>
<dbReference type="Pfam" id="PF24889">
    <property type="entry name" value="CCTL2_WNK"/>
    <property type="match status" value="1"/>
</dbReference>
<dbReference type="GO" id="GO:0004674">
    <property type="term" value="F:protein serine/threonine kinase activity"/>
    <property type="evidence" value="ECO:0007669"/>
    <property type="project" value="UniProtKB-KW"/>
</dbReference>
<keyword evidence="5" id="KW-0723">Serine/threonine-protein kinase</keyword>
<keyword evidence="9" id="KW-0418">Kinase</keyword>
<dbReference type="InterPro" id="IPR008271">
    <property type="entry name" value="Ser/Thr_kinase_AS"/>
</dbReference>
<feature type="compositionally biased region" description="Polar residues" evidence="13">
    <location>
        <begin position="1403"/>
        <end position="1418"/>
    </location>
</feature>
<evidence type="ECO:0000256" key="12">
    <source>
        <dbReference type="ARBA" id="ARBA00048679"/>
    </source>
</evidence>
<organism evidence="15 16">
    <name type="scientific">Cyprinus carpio</name>
    <name type="common">Common carp</name>
    <dbReference type="NCBI Taxonomy" id="7962"/>
    <lineage>
        <taxon>Eukaryota</taxon>
        <taxon>Metazoa</taxon>
        <taxon>Chordata</taxon>
        <taxon>Craniata</taxon>
        <taxon>Vertebrata</taxon>
        <taxon>Euteleostomi</taxon>
        <taxon>Actinopterygii</taxon>
        <taxon>Neopterygii</taxon>
        <taxon>Teleostei</taxon>
        <taxon>Ostariophysi</taxon>
        <taxon>Cypriniformes</taxon>
        <taxon>Cyprinidae</taxon>
        <taxon>Cyprininae</taxon>
        <taxon>Cyprinus</taxon>
    </lineage>
</organism>
<evidence type="ECO:0000256" key="8">
    <source>
        <dbReference type="ARBA" id="ARBA00022741"/>
    </source>
</evidence>
<feature type="region of interest" description="Disordered" evidence="13">
    <location>
        <begin position="755"/>
        <end position="788"/>
    </location>
</feature>
<dbReference type="Gene3D" id="3.10.20.90">
    <property type="entry name" value="Phosphatidylinositol 3-kinase Catalytic Subunit, Chain A, domain 1"/>
    <property type="match status" value="2"/>
</dbReference>
<feature type="region of interest" description="Disordered" evidence="13">
    <location>
        <begin position="1"/>
        <end position="30"/>
    </location>
</feature>
<dbReference type="PANTHER" id="PTHR13902">
    <property type="entry name" value="SERINE/THREONINE-PROTEIN KINASE WNK WITH NO LYSINE -RELATED"/>
    <property type="match status" value="1"/>
</dbReference>
<keyword evidence="4" id="KW-0963">Cytoplasm</keyword>
<keyword evidence="7" id="KW-0808">Transferase</keyword>
<proteinExistence type="predicted"/>
<feature type="compositionally biased region" description="Low complexity" evidence="13">
    <location>
        <begin position="1552"/>
        <end position="1562"/>
    </location>
</feature>
<dbReference type="FunFam" id="3.10.20.90:FF:000007">
    <property type="entry name" value="Serine/threonine-protein kinase WNK1 isoform 1"/>
    <property type="match status" value="1"/>
</dbReference>
<accession>A0A8C1M275</accession>
<dbReference type="FunFam" id="1.10.510.10:FF:000006">
    <property type="entry name" value="Serine/threonine-protein kinase WNK1 isoform 2"/>
    <property type="match status" value="1"/>
</dbReference>
<feature type="compositionally biased region" description="Low complexity" evidence="13">
    <location>
        <begin position="1525"/>
        <end position="1538"/>
    </location>
</feature>
<feature type="region of interest" description="Disordered" evidence="13">
    <location>
        <begin position="1212"/>
        <end position="1295"/>
    </location>
</feature>
<dbReference type="InterPro" id="IPR056865">
    <property type="entry name" value="CCTL2_WNK"/>
</dbReference>
<feature type="region of interest" description="Disordered" evidence="13">
    <location>
        <begin position="1155"/>
        <end position="1182"/>
    </location>
</feature>
<dbReference type="GO" id="GO:0005524">
    <property type="term" value="F:ATP binding"/>
    <property type="evidence" value="ECO:0007669"/>
    <property type="project" value="UniProtKB-KW"/>
</dbReference>
<dbReference type="FunFam" id="3.30.200.20:FF:000494">
    <property type="entry name" value="serine/threonine-protein kinase WNK2 isoform X2"/>
    <property type="match status" value="1"/>
</dbReference>
<evidence type="ECO:0000256" key="3">
    <source>
        <dbReference type="ARBA" id="ARBA00012513"/>
    </source>
</evidence>
<dbReference type="InterPro" id="IPR024678">
    <property type="entry name" value="Kinase_OSR1/WNK_CCT"/>
</dbReference>
<dbReference type="InterPro" id="IPR050588">
    <property type="entry name" value="WNK_Ser-Thr_kinase"/>
</dbReference>
<keyword evidence="16" id="KW-1185">Reference proteome</keyword>
<dbReference type="Gene3D" id="3.30.200.20">
    <property type="entry name" value="Phosphorylase Kinase, domain 1"/>
    <property type="match status" value="1"/>
</dbReference>
<keyword evidence="10" id="KW-0067">ATP-binding</keyword>
<dbReference type="EC" id="2.7.11.1" evidence="3"/>
<dbReference type="CDD" id="cd14030">
    <property type="entry name" value="STKc_WNK1"/>
    <property type="match status" value="1"/>
</dbReference>
<dbReference type="InterPro" id="IPR011009">
    <property type="entry name" value="Kinase-like_dom_sf"/>
</dbReference>
<keyword evidence="6" id="KW-0597">Phosphoprotein</keyword>
<protein>
    <recommendedName>
        <fullName evidence="3">non-specific serine/threonine protein kinase</fullName>
        <ecNumber evidence="3">2.7.11.1</ecNumber>
    </recommendedName>
</protein>
<feature type="compositionally biased region" description="Low complexity" evidence="13">
    <location>
        <begin position="562"/>
        <end position="575"/>
    </location>
</feature>
<feature type="compositionally biased region" description="Polar residues" evidence="13">
    <location>
        <begin position="646"/>
        <end position="662"/>
    </location>
</feature>
<comment type="catalytic activity">
    <reaction evidence="11">
        <text>L-threonyl-[protein] + ATP = O-phospho-L-threonyl-[protein] + ADP + H(+)</text>
        <dbReference type="Rhea" id="RHEA:46608"/>
        <dbReference type="Rhea" id="RHEA-COMP:11060"/>
        <dbReference type="Rhea" id="RHEA-COMP:11605"/>
        <dbReference type="ChEBI" id="CHEBI:15378"/>
        <dbReference type="ChEBI" id="CHEBI:30013"/>
        <dbReference type="ChEBI" id="CHEBI:30616"/>
        <dbReference type="ChEBI" id="CHEBI:61977"/>
        <dbReference type="ChEBI" id="CHEBI:456216"/>
        <dbReference type="EC" id="2.7.11.1"/>
    </reaction>
</comment>
<feature type="compositionally biased region" description="Low complexity" evidence="13">
    <location>
        <begin position="1457"/>
        <end position="1479"/>
    </location>
</feature>
<dbReference type="PROSITE" id="PS50011">
    <property type="entry name" value="PROTEIN_KINASE_DOM"/>
    <property type="match status" value="1"/>
</dbReference>
<evidence type="ECO:0000256" key="5">
    <source>
        <dbReference type="ARBA" id="ARBA00022527"/>
    </source>
</evidence>
<reference evidence="15" key="2">
    <citation type="submission" date="2025-09" db="UniProtKB">
        <authorList>
            <consortium name="Ensembl"/>
        </authorList>
    </citation>
    <scope>IDENTIFICATION</scope>
</reference>
<keyword evidence="8" id="KW-0547">Nucleotide-binding</keyword>
<feature type="domain" description="Protein kinase" evidence="14">
    <location>
        <begin position="183"/>
        <end position="441"/>
    </location>
</feature>
<dbReference type="InterPro" id="IPR000719">
    <property type="entry name" value="Prot_kinase_dom"/>
</dbReference>
<comment type="catalytic activity">
    <reaction evidence="12">
        <text>L-seryl-[protein] + ATP = O-phospho-L-seryl-[protein] + ADP + H(+)</text>
        <dbReference type="Rhea" id="RHEA:17989"/>
        <dbReference type="Rhea" id="RHEA-COMP:9863"/>
        <dbReference type="Rhea" id="RHEA-COMP:11604"/>
        <dbReference type="ChEBI" id="CHEBI:15378"/>
        <dbReference type="ChEBI" id="CHEBI:29999"/>
        <dbReference type="ChEBI" id="CHEBI:30616"/>
        <dbReference type="ChEBI" id="CHEBI:83421"/>
        <dbReference type="ChEBI" id="CHEBI:456216"/>
        <dbReference type="EC" id="2.7.11.1"/>
    </reaction>
</comment>
<feature type="region of interest" description="Disordered" evidence="13">
    <location>
        <begin position="1009"/>
        <end position="1048"/>
    </location>
</feature>
<feature type="region of interest" description="Disordered" evidence="13">
    <location>
        <begin position="538"/>
        <end position="586"/>
    </location>
</feature>
<feature type="compositionally biased region" description="Basic residues" evidence="13">
    <location>
        <begin position="1539"/>
        <end position="1551"/>
    </location>
</feature>
<dbReference type="FunFam" id="3.10.20.90:FF:000012">
    <property type="entry name" value="Serine/threonine-protein kinase WNK1 isoform 2"/>
    <property type="match status" value="1"/>
</dbReference>
<evidence type="ECO:0000313" key="15">
    <source>
        <dbReference type="Ensembl" id="ENSCCRP00010071267.1"/>
    </source>
</evidence>
<feature type="compositionally biased region" description="Low complexity" evidence="13">
    <location>
        <begin position="1349"/>
        <end position="1375"/>
    </location>
</feature>
<feature type="compositionally biased region" description="Basic and acidic residues" evidence="13">
    <location>
        <begin position="538"/>
        <end position="551"/>
    </location>
</feature>
<comment type="cofactor">
    <cofactor evidence="1">
        <name>Mg(2+)</name>
        <dbReference type="ChEBI" id="CHEBI:18420"/>
    </cofactor>
</comment>
<feature type="region of interest" description="Disordered" evidence="13">
    <location>
        <begin position="1442"/>
        <end position="1490"/>
    </location>
</feature>
<evidence type="ECO:0000256" key="1">
    <source>
        <dbReference type="ARBA" id="ARBA00001946"/>
    </source>
</evidence>
<dbReference type="SUPFAM" id="SSF56112">
    <property type="entry name" value="Protein kinase-like (PK-like)"/>
    <property type="match status" value="1"/>
</dbReference>
<feature type="compositionally biased region" description="Low complexity" evidence="13">
    <location>
        <begin position="1011"/>
        <end position="1023"/>
    </location>
</feature>
<evidence type="ECO:0000256" key="6">
    <source>
        <dbReference type="ARBA" id="ARBA00022553"/>
    </source>
</evidence>
<dbReference type="GO" id="GO:0005737">
    <property type="term" value="C:cytoplasm"/>
    <property type="evidence" value="ECO:0007669"/>
    <property type="project" value="UniProtKB-SubCell"/>
</dbReference>
<dbReference type="PROSITE" id="PS00108">
    <property type="entry name" value="PROTEIN_KINASE_ST"/>
    <property type="match status" value="1"/>
</dbReference>
<reference evidence="15" key="1">
    <citation type="submission" date="2025-08" db="UniProtKB">
        <authorList>
            <consortium name="Ensembl"/>
        </authorList>
    </citation>
    <scope>IDENTIFICATION</scope>
</reference>
<feature type="compositionally biased region" description="Polar residues" evidence="13">
    <location>
        <begin position="1263"/>
        <end position="1287"/>
    </location>
</feature>
<dbReference type="Pfam" id="PF00069">
    <property type="entry name" value="Pkinase"/>
    <property type="match status" value="1"/>
</dbReference>
<dbReference type="SMART" id="SM00220">
    <property type="entry name" value="S_TKc"/>
    <property type="match status" value="1"/>
</dbReference>
<feature type="compositionally biased region" description="Polar residues" evidence="13">
    <location>
        <begin position="1234"/>
        <end position="1244"/>
    </location>
</feature>
<evidence type="ECO:0000256" key="7">
    <source>
        <dbReference type="ARBA" id="ARBA00022679"/>
    </source>
</evidence>
<evidence type="ECO:0000259" key="14">
    <source>
        <dbReference type="PROSITE" id="PS50011"/>
    </source>
</evidence>
<dbReference type="Pfam" id="PF12202">
    <property type="entry name" value="OSR1_C"/>
    <property type="match status" value="1"/>
</dbReference>
<feature type="compositionally biased region" description="Basic and acidic residues" evidence="13">
    <location>
        <begin position="127"/>
        <end position="164"/>
    </location>
</feature>
<feature type="compositionally biased region" description="Low complexity" evidence="13">
    <location>
        <begin position="1032"/>
        <end position="1041"/>
    </location>
</feature>
<feature type="compositionally biased region" description="Polar residues" evidence="13">
    <location>
        <begin position="1168"/>
        <end position="1182"/>
    </location>
</feature>
<evidence type="ECO:0000256" key="13">
    <source>
        <dbReference type="SAM" id="MobiDB-lite"/>
    </source>
</evidence>
<evidence type="ECO:0000256" key="10">
    <source>
        <dbReference type="ARBA" id="ARBA00022840"/>
    </source>
</evidence>
<feature type="compositionally biased region" description="Low complexity" evidence="13">
    <location>
        <begin position="621"/>
        <end position="641"/>
    </location>
</feature>
<comment type="subcellular location">
    <subcellularLocation>
        <location evidence="2">Cytoplasm</location>
    </subcellularLocation>
</comment>
<dbReference type="Gene3D" id="1.10.510.10">
    <property type="entry name" value="Transferase(Phosphotransferase) domain 1"/>
    <property type="match status" value="1"/>
</dbReference>